<dbReference type="SUPFAM" id="SSF52151">
    <property type="entry name" value="FabD/lysophospholipase-like"/>
    <property type="match status" value="1"/>
</dbReference>
<dbReference type="InterPro" id="IPR016035">
    <property type="entry name" value="Acyl_Trfase/lysoPLipase"/>
</dbReference>
<dbReference type="RefSeq" id="WP_083145239.1">
    <property type="nucleotide sequence ID" value="NZ_MVID01000020.1"/>
</dbReference>
<evidence type="ECO:0000256" key="2">
    <source>
        <dbReference type="ARBA" id="ARBA00022553"/>
    </source>
</evidence>
<keyword evidence="4" id="KW-0521">NADP</keyword>
<dbReference type="EMBL" id="UEGS01000001">
    <property type="protein sequence ID" value="SRX82925.1"/>
    <property type="molecule type" value="Genomic_DNA"/>
</dbReference>
<dbReference type="SUPFAM" id="SSF51735">
    <property type="entry name" value="NAD(P)-binding Rossmann-fold domains"/>
    <property type="match status" value="2"/>
</dbReference>
<dbReference type="SUPFAM" id="SSF55048">
    <property type="entry name" value="Probable ACP-binding domain of malonyl-CoA ACP transacylase"/>
    <property type="match status" value="1"/>
</dbReference>
<dbReference type="InterPro" id="IPR013968">
    <property type="entry name" value="PKS_KR"/>
</dbReference>
<dbReference type="Proteomes" id="UP000252008">
    <property type="component" value="Unassembled WGS sequence"/>
</dbReference>
<proteinExistence type="predicted"/>
<evidence type="ECO:0000256" key="4">
    <source>
        <dbReference type="ARBA" id="ARBA00022857"/>
    </source>
</evidence>
<evidence type="ECO:0000256" key="1">
    <source>
        <dbReference type="ARBA" id="ARBA00022450"/>
    </source>
</evidence>
<dbReference type="CDD" id="cd05274">
    <property type="entry name" value="KR_FAS_SDR_x"/>
    <property type="match status" value="1"/>
</dbReference>
<dbReference type="InterPro" id="IPR016036">
    <property type="entry name" value="Malonyl_transacylase_ACP-bd"/>
</dbReference>
<dbReference type="InterPro" id="IPR009081">
    <property type="entry name" value="PP-bd_ACP"/>
</dbReference>
<dbReference type="PANTHER" id="PTHR43775:SF37">
    <property type="entry name" value="SI:DKEY-61P9.11"/>
    <property type="match status" value="1"/>
</dbReference>
<dbReference type="SMART" id="SM00823">
    <property type="entry name" value="PKS_PP"/>
    <property type="match status" value="1"/>
</dbReference>
<dbReference type="InterPro" id="IPR020806">
    <property type="entry name" value="PKS_PP-bd"/>
</dbReference>
<dbReference type="Pfam" id="PF00550">
    <property type="entry name" value="PP-binding"/>
    <property type="match status" value="1"/>
</dbReference>
<dbReference type="Gene3D" id="3.30.70.3290">
    <property type="match status" value="1"/>
</dbReference>
<dbReference type="Gene3D" id="1.10.1200.10">
    <property type="entry name" value="ACP-like"/>
    <property type="match status" value="1"/>
</dbReference>
<dbReference type="InterPro" id="IPR036736">
    <property type="entry name" value="ACP-like_sf"/>
</dbReference>
<evidence type="ECO:0000256" key="5">
    <source>
        <dbReference type="ARBA" id="ARBA00023268"/>
    </source>
</evidence>
<dbReference type="InterPro" id="IPR050091">
    <property type="entry name" value="PKS_NRPS_Biosynth_Enz"/>
</dbReference>
<keyword evidence="8" id="KW-1185">Reference proteome</keyword>
<dbReference type="PROSITE" id="PS50075">
    <property type="entry name" value="CARRIER"/>
    <property type="match status" value="1"/>
</dbReference>
<organism evidence="7 8">
    <name type="scientific">Mycolicibacterium parafortuitum</name>
    <name type="common">Mycobacterium parafortuitum</name>
    <dbReference type="NCBI Taxonomy" id="39692"/>
    <lineage>
        <taxon>Bacteria</taxon>
        <taxon>Bacillati</taxon>
        <taxon>Actinomycetota</taxon>
        <taxon>Actinomycetes</taxon>
        <taxon>Mycobacteriales</taxon>
        <taxon>Mycobacteriaceae</taxon>
        <taxon>Mycolicibacterium</taxon>
    </lineage>
</organism>
<evidence type="ECO:0000313" key="7">
    <source>
        <dbReference type="EMBL" id="SRX82925.1"/>
    </source>
</evidence>
<dbReference type="NCBIfam" id="NF037940">
    <property type="entry name" value="PKS_MbtD"/>
    <property type="match status" value="1"/>
</dbReference>
<keyword evidence="5" id="KW-0511">Multifunctional enzyme</keyword>
<dbReference type="InterPro" id="IPR014043">
    <property type="entry name" value="Acyl_transferase_dom"/>
</dbReference>
<protein>
    <submittedName>
        <fullName evidence="7">Polyketide synthetase MbtD (Polyketide synthase) [Mycobacterium tuberculosis H37Rv]</fullName>
    </submittedName>
</protein>
<evidence type="ECO:0000313" key="8">
    <source>
        <dbReference type="Proteomes" id="UP000252008"/>
    </source>
</evidence>
<dbReference type="InterPro" id="IPR057326">
    <property type="entry name" value="KR_dom"/>
</dbReference>
<evidence type="ECO:0000256" key="3">
    <source>
        <dbReference type="ARBA" id="ARBA00022679"/>
    </source>
</evidence>
<dbReference type="Gene3D" id="3.40.50.720">
    <property type="entry name" value="NAD(P)-binding Rossmann-like Domain"/>
    <property type="match status" value="1"/>
</dbReference>
<dbReference type="GO" id="GO:0004312">
    <property type="term" value="F:fatty acid synthase activity"/>
    <property type="evidence" value="ECO:0007669"/>
    <property type="project" value="TreeGrafter"/>
</dbReference>
<dbReference type="GO" id="GO:0006633">
    <property type="term" value="P:fatty acid biosynthetic process"/>
    <property type="evidence" value="ECO:0007669"/>
    <property type="project" value="TreeGrafter"/>
</dbReference>
<dbReference type="STRING" id="39692.BST38_19995"/>
<gene>
    <name evidence="7" type="ORF">MPP7335_04694</name>
</gene>
<dbReference type="AlphaFoldDB" id="A0A375YP48"/>
<evidence type="ECO:0000259" key="6">
    <source>
        <dbReference type="PROSITE" id="PS50075"/>
    </source>
</evidence>
<dbReference type="GO" id="GO:0031177">
    <property type="term" value="F:phosphopantetheine binding"/>
    <property type="evidence" value="ECO:0007669"/>
    <property type="project" value="InterPro"/>
</dbReference>
<accession>A0A375YP48</accession>
<keyword evidence="2" id="KW-0597">Phosphoprotein</keyword>
<dbReference type="InterPro" id="IPR006162">
    <property type="entry name" value="Ppantetheine_attach_site"/>
</dbReference>
<dbReference type="SMART" id="SM00822">
    <property type="entry name" value="PKS_KR"/>
    <property type="match status" value="1"/>
</dbReference>
<keyword evidence="3" id="KW-0808">Transferase</keyword>
<dbReference type="Pfam" id="PF08659">
    <property type="entry name" value="KR"/>
    <property type="match status" value="2"/>
</dbReference>
<dbReference type="PROSITE" id="PS00012">
    <property type="entry name" value="PHOSPHOPANTETHEINE"/>
    <property type="match status" value="1"/>
</dbReference>
<dbReference type="SMART" id="SM00827">
    <property type="entry name" value="PKS_AT"/>
    <property type="match status" value="1"/>
</dbReference>
<dbReference type="PANTHER" id="PTHR43775">
    <property type="entry name" value="FATTY ACID SYNTHASE"/>
    <property type="match status" value="1"/>
</dbReference>
<sequence>MLPDARIPVLLSAHAEALIAEDARRILGYLDRKPALDAVAASLLRLRRRQRHRAVVRAGDLRDLAEGVAALAHGADHPLVTRATVAENGCRAFVFPGQGNQWPSMGAEAYRTLSVYRAAADECAAAFEEAGQRSPLDYLTAAPGAEGWSQIDAQAAQFTHAVALSAVWRSCGIEPDLTVGHSLGEVAAAHVAGMLTLADAAAVVIARAGVLENLSEGYGMVVLGVAAADAHTLIEETGGWCELSVVNAASSVAVSGESAAVEKLKDVATERGIFARTVTMAFPAHTSLLDALRTDLLGRLPNASFRDGGVPFIGSATGTAVPHDTDFADYWFANLRNTVRFDHAAAAAADAGADIFIEMSAHPALLFALGQSAGDALTVGSGRRDAPIADTMAAGIATVAASDPAFAWDDTVDVGTPLLRGFPNTPMRATHLWALPQPLPPAPTLTLATEAWEPRDAAPAALALRRTAVVELPGPRSGLGSQLRAAVDRHLGVQAATVDEADLVLVVAPVLDDSDATRSARALADLIGAGLLGYSDTVGPDCRDLCLITVAGEQVRHDDAPLPGQAALAAVHRSIGFEHPDVNFRHLDLPPVTVDAAAVLDAVLTDGDELAVRETEDGPTLFARVEHETVTVPELWLTDPGVLDDVVITGGNGTVGQHYARVLARHGARRITVLSRSLGCDITDPAQVAVAAAELGGDGATLVIHAAATARFADRAELTAQDFTDACAAKVAGITHVVEHWPLRPGARIVLCSSVSGLWGGRGHAAYAAANRMLDVLAGQLRAGGFRCSAARFGLFGTGIVDDAAVDRIGRAGLVPMDADDAIEASLREHGGDAVIYSADRARLQVFRDAPAAEAPGVDAGAEDRTALVVSELASVLGVHPDTIDLTAALLDMGVDSLLALDLRKRLRRAAGRSVPLAAMLGGITGTELVAALDEQPRKNEIPA</sequence>
<feature type="domain" description="Carrier" evidence="6">
    <location>
        <begin position="860"/>
        <end position="937"/>
    </location>
</feature>
<dbReference type="InterPro" id="IPR036291">
    <property type="entry name" value="NAD(P)-bd_dom_sf"/>
</dbReference>
<reference evidence="7 8" key="1">
    <citation type="submission" date="2018-05" db="EMBL/GenBank/DDBJ databases">
        <authorList>
            <consortium name="IHU Genomes"/>
        </authorList>
    </citation>
    <scope>NUCLEOTIDE SEQUENCE [LARGE SCALE GENOMIC DNA]</scope>
    <source>
        <strain evidence="7 8">P7335</strain>
    </source>
</reference>
<dbReference type="Pfam" id="PF00698">
    <property type="entry name" value="Acyl_transf_1"/>
    <property type="match status" value="1"/>
</dbReference>
<dbReference type="SUPFAM" id="SSF47336">
    <property type="entry name" value="ACP-like"/>
    <property type="match status" value="1"/>
</dbReference>
<dbReference type="Gene3D" id="3.40.366.10">
    <property type="entry name" value="Malonyl-Coenzyme A Acyl Carrier Protein, domain 2"/>
    <property type="match status" value="1"/>
</dbReference>
<dbReference type="InterPro" id="IPR001227">
    <property type="entry name" value="Ac_transferase_dom_sf"/>
</dbReference>
<name>A0A375YP48_MYCPF</name>
<keyword evidence="1" id="KW-0596">Phosphopantetheine</keyword>